<evidence type="ECO:0000259" key="1">
    <source>
        <dbReference type="Pfam" id="PF00931"/>
    </source>
</evidence>
<feature type="domain" description="NB-ARC" evidence="1">
    <location>
        <begin position="222"/>
        <end position="359"/>
    </location>
</feature>
<sequence>MAVELGAGYISKALLQNLVIPEIAKRLAGKAGEKGAKLKDIEKPKWLRKIGLWLDDHPVGTPEKVEKIINEHQDEIVRELTEHKGELSDLGQQIFDAVNELKGRIDDALLTGEDKEFLAEVKKNFDPDEFEKRLEKILQKNAGVDQQKLREELTTFFENMGWGNKLGVIDSKVDLVLQSIEDVKVGIKDLGEKIGKIEKSSKIEIQYFPDTPPNVTVFVDRKTHLDDLKNSLAKKNTIVIQGIAGIGKTQLAAKLQQNIKDEYTTFWKELRDVDTFDSVTRTLAGFLRKKDNSELAEYIEGGTTDHDTVLNLLLRSLENKNYVLFFDNYHVVENKEIHDLFKQFKDRLKGSMIVITTRNPPPFVSPIDRGKKQVTEKGIEGFDFEATKEYLEQMGVNVSEEQLTEIDKRMGGHPLSLQMFVSLEGEMEVSEILENLPETGIEDYLYDEIYVRLDDDEKRVLQAISVFRTPVTSEACVHVAGGGNVKERLRRLRKKLIVKNKEKLYYLHDLIREFSYNLIDDPKDYHRRAGEYYAQLETTPENILETTYHMIKDAGVINNEVISYLICTITSTFSAYNPHQYPEHISNISIV</sequence>
<dbReference type="InterPro" id="IPR002182">
    <property type="entry name" value="NB-ARC"/>
</dbReference>
<organism evidence="2">
    <name type="scientific">Candidatus Methanophaga sp. ANME-1 ERB7</name>
    <dbReference type="NCBI Taxonomy" id="2759913"/>
    <lineage>
        <taxon>Archaea</taxon>
        <taxon>Methanobacteriati</taxon>
        <taxon>Methanobacteriota</taxon>
        <taxon>Stenosarchaea group</taxon>
        <taxon>Methanomicrobia</taxon>
        <taxon>Candidatus Methanophagales</taxon>
        <taxon>Candidatus Methanophagaceae</taxon>
        <taxon>Candidatus Methanophaga</taxon>
    </lineage>
</organism>
<dbReference type="EMBL" id="MT631600">
    <property type="protein sequence ID" value="QNO55014.1"/>
    <property type="molecule type" value="Genomic_DNA"/>
</dbReference>
<protein>
    <submittedName>
        <fullName evidence="2">HTH-type transcriptional regulator MalT</fullName>
    </submittedName>
</protein>
<proteinExistence type="predicted"/>
<dbReference type="InterPro" id="IPR027417">
    <property type="entry name" value="P-loop_NTPase"/>
</dbReference>
<reference evidence="2" key="1">
    <citation type="submission" date="2020-06" db="EMBL/GenBank/DDBJ databases">
        <title>Unique genomic features of the anaerobic methanotrophic archaea.</title>
        <authorList>
            <person name="Chadwick G.L."/>
            <person name="Skennerton C.T."/>
            <person name="Laso-Perez R."/>
            <person name="Leu A.O."/>
            <person name="Speth D.R."/>
            <person name="Yu H."/>
            <person name="Morgan-Lang C."/>
            <person name="Hatzenpichler R."/>
            <person name="Goudeau D."/>
            <person name="Malmstrom R."/>
            <person name="Brazelton W.J."/>
            <person name="Woyke T."/>
            <person name="Hallam S.J."/>
            <person name="Tyson G.W."/>
            <person name="Wegener G."/>
            <person name="Boetius A."/>
            <person name="Orphan V."/>
        </authorList>
    </citation>
    <scope>NUCLEOTIDE SEQUENCE</scope>
</reference>
<evidence type="ECO:0000313" key="2">
    <source>
        <dbReference type="EMBL" id="QNO55014.1"/>
    </source>
</evidence>
<dbReference type="GO" id="GO:0006952">
    <property type="term" value="P:defense response"/>
    <property type="evidence" value="ECO:0007669"/>
    <property type="project" value="InterPro"/>
</dbReference>
<dbReference type="SUPFAM" id="SSF52540">
    <property type="entry name" value="P-loop containing nucleoside triphosphate hydrolases"/>
    <property type="match status" value="1"/>
</dbReference>
<gene>
    <name evidence="2" type="primary">malT</name>
    <name evidence="2" type="ORF">KIHMDPCI_00025</name>
</gene>
<dbReference type="Pfam" id="PF00931">
    <property type="entry name" value="NB-ARC"/>
    <property type="match status" value="1"/>
</dbReference>
<dbReference type="Gene3D" id="3.40.50.300">
    <property type="entry name" value="P-loop containing nucleotide triphosphate hydrolases"/>
    <property type="match status" value="1"/>
</dbReference>
<dbReference type="InterPro" id="IPR044974">
    <property type="entry name" value="Disease_R_plants"/>
</dbReference>
<accession>A0A7G9Z430</accession>
<dbReference type="GO" id="GO:0043531">
    <property type="term" value="F:ADP binding"/>
    <property type="evidence" value="ECO:0007669"/>
    <property type="project" value="InterPro"/>
</dbReference>
<dbReference type="PANTHER" id="PTHR11017">
    <property type="entry name" value="LEUCINE-RICH REPEAT-CONTAINING PROTEIN"/>
    <property type="match status" value="1"/>
</dbReference>
<dbReference type="AlphaFoldDB" id="A0A7G9Z430"/>
<name>A0A7G9Z430_9EURY</name>
<dbReference type="PANTHER" id="PTHR11017:SF544">
    <property type="entry name" value="ADP-RIBOSYL CYCLASE_CYCLIC ADP-RIBOSE HYDROLASE"/>
    <property type="match status" value="1"/>
</dbReference>